<keyword evidence="2" id="KW-1185">Reference proteome</keyword>
<evidence type="ECO:0000313" key="2">
    <source>
        <dbReference type="Proteomes" id="UP001635816"/>
    </source>
</evidence>
<evidence type="ECO:0000313" key="1">
    <source>
        <dbReference type="EMBL" id="MFN6548106.1"/>
    </source>
</evidence>
<organism evidence="1 2">
    <name type="scientific">Mycolicibacterium nivoides</name>
    <dbReference type="NCBI Taxonomy" id="2487344"/>
    <lineage>
        <taxon>Bacteria</taxon>
        <taxon>Bacillati</taxon>
        <taxon>Actinomycetota</taxon>
        <taxon>Actinomycetes</taxon>
        <taxon>Mycobacteriales</taxon>
        <taxon>Mycobacteriaceae</taxon>
        <taxon>Mycolicibacterium</taxon>
    </lineage>
</organism>
<dbReference type="EMBL" id="JBKBDD010000020">
    <property type="protein sequence ID" value="MFN6548106.1"/>
    <property type="molecule type" value="Genomic_DNA"/>
</dbReference>
<name>A0ABW9LJF9_9MYCO</name>
<proteinExistence type="predicted"/>
<reference evidence="1 2" key="1">
    <citation type="submission" date="2024-12" db="EMBL/GenBank/DDBJ databases">
        <title>The coexistence of Mycolicibacterium septicum and Mycolicibacterium nivoides in clinical samples.</title>
        <authorList>
            <person name="Wang C."/>
            <person name="Feng Y."/>
            <person name="Zong Z."/>
        </authorList>
    </citation>
    <scope>NUCLEOTIDE SEQUENCE [LARGE SCALE GENOMIC DNA]</scope>
    <source>
        <strain evidence="1 2">120309</strain>
    </source>
</reference>
<dbReference type="RefSeq" id="WP_409545634.1">
    <property type="nucleotide sequence ID" value="NZ_JBKBDD010000020.1"/>
</dbReference>
<gene>
    <name evidence="1" type="ORF">ACK4CT_33430</name>
</gene>
<protein>
    <submittedName>
        <fullName evidence="1">Uncharacterized protein</fullName>
    </submittedName>
</protein>
<dbReference type="Proteomes" id="UP001635816">
    <property type="component" value="Unassembled WGS sequence"/>
</dbReference>
<comment type="caution">
    <text evidence="1">The sequence shown here is derived from an EMBL/GenBank/DDBJ whole genome shotgun (WGS) entry which is preliminary data.</text>
</comment>
<sequence>MSRQSKRQGAPFVSRDAAQFSDELARRFRLLSTAANAYDAGDDDQVVIMAAILRVFLTDRLIDRVTPLDQLAFTDTCDRLPAGAIGGYGYGITRFKVSAGLQSGSIVAPLGNAYREKQPPVAPFDEWWSKDHVIFPTNRQFRTREFVVYEMANTDGIHVDPDLDADYDALTRDNHGFQLDGVMVGGNLASAAVRQIAWETQHTLHRALPALCGPDFPNSMHWSEGDQLFRVAAMREEAGD</sequence>
<accession>A0ABW9LJF9</accession>